<name>A0A1G1XZF8_9BACT</name>
<dbReference type="GO" id="GO:2000143">
    <property type="term" value="P:negative regulation of DNA-templated transcription initiation"/>
    <property type="evidence" value="ECO:0007669"/>
    <property type="project" value="TreeGrafter"/>
</dbReference>
<dbReference type="AlphaFoldDB" id="A0A1G1XZF8"/>
<dbReference type="InterPro" id="IPR007159">
    <property type="entry name" value="SpoVT-AbrB_dom"/>
</dbReference>
<dbReference type="GO" id="GO:0000976">
    <property type="term" value="F:transcription cis-regulatory region binding"/>
    <property type="evidence" value="ECO:0007669"/>
    <property type="project" value="TreeGrafter"/>
</dbReference>
<evidence type="ECO:0000256" key="7">
    <source>
        <dbReference type="HAMAP-Rule" id="MF_01008"/>
    </source>
</evidence>
<dbReference type="InterPro" id="IPR035642">
    <property type="entry name" value="MraZ_N"/>
</dbReference>
<keyword evidence="9" id="KW-0131">Cell cycle</keyword>
<keyword evidence="6 7" id="KW-0804">Transcription</keyword>
<organism evidence="9 10">
    <name type="scientific">Candidatus Buchananbacteria bacterium RIFCSPHIGHO2_01_FULL_44_11</name>
    <dbReference type="NCBI Taxonomy" id="1797535"/>
    <lineage>
        <taxon>Bacteria</taxon>
        <taxon>Candidatus Buchananiibacteriota</taxon>
    </lineage>
</organism>
<dbReference type="InterPro" id="IPR038619">
    <property type="entry name" value="MraZ_sf"/>
</dbReference>
<keyword evidence="4 7" id="KW-0805">Transcription regulation</keyword>
<accession>A0A1G1XZF8</accession>
<evidence type="ECO:0000256" key="3">
    <source>
        <dbReference type="ARBA" id="ARBA00022737"/>
    </source>
</evidence>
<dbReference type="GO" id="GO:0005737">
    <property type="term" value="C:cytoplasm"/>
    <property type="evidence" value="ECO:0007669"/>
    <property type="project" value="UniProtKB-UniRule"/>
</dbReference>
<dbReference type="CDD" id="cd16321">
    <property type="entry name" value="MraZ_C"/>
    <property type="match status" value="1"/>
</dbReference>
<dbReference type="SUPFAM" id="SSF89447">
    <property type="entry name" value="AbrB/MazE/MraZ-like"/>
    <property type="match status" value="1"/>
</dbReference>
<dbReference type="GO" id="GO:0009295">
    <property type="term" value="C:nucleoid"/>
    <property type="evidence" value="ECO:0007669"/>
    <property type="project" value="UniProtKB-SubCell"/>
</dbReference>
<dbReference type="EMBL" id="MHIE01000021">
    <property type="protein sequence ID" value="OGY45402.1"/>
    <property type="molecule type" value="Genomic_DNA"/>
</dbReference>
<sequence length="143" mass="15973">MFIGEYQHNIDPKGRLAVPAKFRKDLAKGAVVTKGLDNCLFLYPKLEWQKLADKLAALPIARANSRAFSRLMLAGAMDVEIDGQGRMLIPDYLRRYAGLKKNTIIAGLYNRLEIWDQAMWNKYKAGTETKSGDIAEALGELGV</sequence>
<dbReference type="InterPro" id="IPR035644">
    <property type="entry name" value="MraZ_C"/>
</dbReference>
<evidence type="ECO:0000256" key="2">
    <source>
        <dbReference type="ARBA" id="ARBA00022490"/>
    </source>
</evidence>
<keyword evidence="3" id="KW-0677">Repeat</keyword>
<dbReference type="NCBIfam" id="TIGR00242">
    <property type="entry name" value="division/cell wall cluster transcriptional repressor MraZ"/>
    <property type="match status" value="1"/>
</dbReference>
<keyword evidence="9" id="KW-0132">Cell division</keyword>
<evidence type="ECO:0000313" key="10">
    <source>
        <dbReference type="Proteomes" id="UP000178240"/>
    </source>
</evidence>
<dbReference type="GO" id="GO:0003700">
    <property type="term" value="F:DNA-binding transcription factor activity"/>
    <property type="evidence" value="ECO:0007669"/>
    <property type="project" value="UniProtKB-UniRule"/>
</dbReference>
<dbReference type="CDD" id="cd16320">
    <property type="entry name" value="MraZ_N"/>
    <property type="match status" value="1"/>
</dbReference>
<evidence type="ECO:0000313" key="9">
    <source>
        <dbReference type="EMBL" id="OGY45402.1"/>
    </source>
</evidence>
<dbReference type="InterPro" id="IPR037914">
    <property type="entry name" value="SpoVT-AbrB_sf"/>
</dbReference>
<dbReference type="GO" id="GO:0051301">
    <property type="term" value="P:cell division"/>
    <property type="evidence" value="ECO:0007669"/>
    <property type="project" value="UniProtKB-KW"/>
</dbReference>
<evidence type="ECO:0000256" key="4">
    <source>
        <dbReference type="ARBA" id="ARBA00023015"/>
    </source>
</evidence>
<comment type="subunit">
    <text evidence="7">Forms oligomers.</text>
</comment>
<dbReference type="Gene3D" id="3.40.1550.20">
    <property type="entry name" value="Transcriptional regulator MraZ domain"/>
    <property type="match status" value="1"/>
</dbReference>
<evidence type="ECO:0000259" key="8">
    <source>
        <dbReference type="PROSITE" id="PS51740"/>
    </source>
</evidence>
<reference evidence="9 10" key="1">
    <citation type="journal article" date="2016" name="Nat. Commun.">
        <title>Thousands of microbial genomes shed light on interconnected biogeochemical processes in an aquifer system.</title>
        <authorList>
            <person name="Anantharaman K."/>
            <person name="Brown C.T."/>
            <person name="Hug L.A."/>
            <person name="Sharon I."/>
            <person name="Castelle C.J."/>
            <person name="Probst A.J."/>
            <person name="Thomas B.C."/>
            <person name="Singh A."/>
            <person name="Wilkins M.J."/>
            <person name="Karaoz U."/>
            <person name="Brodie E.L."/>
            <person name="Williams K.H."/>
            <person name="Hubbard S.S."/>
            <person name="Banfield J.F."/>
        </authorList>
    </citation>
    <scope>NUCLEOTIDE SEQUENCE [LARGE SCALE GENOMIC DNA]</scope>
</reference>
<dbReference type="HAMAP" id="MF_01008">
    <property type="entry name" value="MraZ"/>
    <property type="match status" value="1"/>
</dbReference>
<comment type="caution">
    <text evidence="9">The sequence shown here is derived from an EMBL/GenBank/DDBJ whole genome shotgun (WGS) entry which is preliminary data.</text>
</comment>
<feature type="domain" description="SpoVT-AbrB" evidence="8">
    <location>
        <begin position="5"/>
        <end position="47"/>
    </location>
</feature>
<comment type="similarity">
    <text evidence="7">Belongs to the MraZ family.</text>
</comment>
<dbReference type="InterPro" id="IPR003444">
    <property type="entry name" value="MraZ"/>
</dbReference>
<evidence type="ECO:0000256" key="6">
    <source>
        <dbReference type="ARBA" id="ARBA00023163"/>
    </source>
</evidence>
<dbReference type="STRING" id="1797535.A2744_04325"/>
<evidence type="ECO:0000256" key="5">
    <source>
        <dbReference type="ARBA" id="ARBA00023125"/>
    </source>
</evidence>
<keyword evidence="5 7" id="KW-0238">DNA-binding</keyword>
<dbReference type="Proteomes" id="UP000178240">
    <property type="component" value="Unassembled WGS sequence"/>
</dbReference>
<evidence type="ECO:0000256" key="1">
    <source>
        <dbReference type="ARBA" id="ARBA00013860"/>
    </source>
</evidence>
<dbReference type="PROSITE" id="PS51740">
    <property type="entry name" value="SPOVT_ABRB"/>
    <property type="match status" value="2"/>
</dbReference>
<proteinExistence type="inferred from homology"/>
<dbReference type="PANTHER" id="PTHR34701:SF1">
    <property type="entry name" value="TRANSCRIPTIONAL REGULATOR MRAZ"/>
    <property type="match status" value="1"/>
</dbReference>
<comment type="subcellular location">
    <subcellularLocation>
        <location evidence="7">Cytoplasm</location>
        <location evidence="7">Nucleoid</location>
    </subcellularLocation>
</comment>
<dbReference type="Pfam" id="PF02381">
    <property type="entry name" value="MraZ"/>
    <property type="match status" value="2"/>
</dbReference>
<dbReference type="PANTHER" id="PTHR34701">
    <property type="entry name" value="TRANSCRIPTIONAL REGULATOR MRAZ"/>
    <property type="match status" value="1"/>
</dbReference>
<keyword evidence="2 7" id="KW-0963">Cytoplasm</keyword>
<feature type="domain" description="SpoVT-AbrB" evidence="8">
    <location>
        <begin position="76"/>
        <end position="119"/>
    </location>
</feature>
<gene>
    <name evidence="7" type="primary">mraZ</name>
    <name evidence="9" type="ORF">A2744_04325</name>
</gene>
<protein>
    <recommendedName>
        <fullName evidence="1 7">Transcriptional regulator MraZ</fullName>
    </recommendedName>
</protein>
<dbReference type="InterPro" id="IPR020603">
    <property type="entry name" value="MraZ_dom"/>
</dbReference>